<dbReference type="GO" id="GO:0102043">
    <property type="term" value="F:isopentenyl phosphate kinase activity"/>
    <property type="evidence" value="ECO:0007669"/>
    <property type="project" value="UniProtKB-EC"/>
</dbReference>
<reference evidence="13" key="1">
    <citation type="journal article" date="2020" name="mSystems">
        <title>Genome- and Community-Level Interaction Insights into Carbon Utilization and Element Cycling Functions of Hydrothermarchaeota in Hydrothermal Sediment.</title>
        <authorList>
            <person name="Zhou Z."/>
            <person name="Liu Y."/>
            <person name="Xu W."/>
            <person name="Pan J."/>
            <person name="Luo Z.H."/>
            <person name="Li M."/>
        </authorList>
    </citation>
    <scope>NUCLEOTIDE SEQUENCE [LARGE SCALE GENOMIC DNA]</scope>
    <source>
        <strain evidence="13">SpSt-1121</strain>
    </source>
</reference>
<feature type="binding site" evidence="10">
    <location>
        <position position="52"/>
    </location>
    <ligand>
        <name>substrate</name>
    </ligand>
</feature>
<keyword evidence="7 10" id="KW-0067">ATP-binding</keyword>
<dbReference type="NCBIfam" id="NF040647">
    <property type="entry name" value="IPPK_Arch"/>
    <property type="match status" value="1"/>
</dbReference>
<feature type="binding site" evidence="10">
    <location>
        <position position="53"/>
    </location>
    <ligand>
        <name>ATP</name>
        <dbReference type="ChEBI" id="CHEBI:30616"/>
    </ligand>
</feature>
<dbReference type="InterPro" id="IPR001048">
    <property type="entry name" value="Asp/Glu/Uridylate_kinase"/>
</dbReference>
<evidence type="ECO:0000259" key="12">
    <source>
        <dbReference type="Pfam" id="PF00696"/>
    </source>
</evidence>
<comment type="catalytic activity">
    <reaction evidence="9">
        <text>isopentenyl phosphate + ATP = isopentenyl diphosphate + ADP</text>
        <dbReference type="Rhea" id="RHEA:33963"/>
        <dbReference type="ChEBI" id="CHEBI:30616"/>
        <dbReference type="ChEBI" id="CHEBI:65078"/>
        <dbReference type="ChEBI" id="CHEBI:128769"/>
        <dbReference type="ChEBI" id="CHEBI:456216"/>
        <dbReference type="EC" id="2.7.4.26"/>
    </reaction>
</comment>
<dbReference type="GO" id="GO:0016301">
    <property type="term" value="F:kinase activity"/>
    <property type="evidence" value="ECO:0007669"/>
    <property type="project" value="UniProtKB-KW"/>
</dbReference>
<feature type="site" description="Transition state stabilizer" evidence="11">
    <location>
        <position position="17"/>
    </location>
</feature>
<keyword evidence="8" id="KW-0414">Isoprene biosynthesis</keyword>
<dbReference type="Pfam" id="PF00696">
    <property type="entry name" value="AA_kinase"/>
    <property type="match status" value="1"/>
</dbReference>
<evidence type="ECO:0000256" key="9">
    <source>
        <dbReference type="ARBA" id="ARBA00049063"/>
    </source>
</evidence>
<evidence type="ECO:0000256" key="3">
    <source>
        <dbReference type="ARBA" id="ARBA00017267"/>
    </source>
</evidence>
<dbReference type="AlphaFoldDB" id="A0A7C5TGW7"/>
<dbReference type="GO" id="GO:0016114">
    <property type="term" value="P:terpenoid biosynthetic process"/>
    <property type="evidence" value="ECO:0007669"/>
    <property type="project" value="TreeGrafter"/>
</dbReference>
<dbReference type="InterPro" id="IPR024192">
    <property type="entry name" value="Fosfomycin_R_FomA-type"/>
</dbReference>
<feature type="binding site" evidence="10">
    <location>
        <position position="211"/>
    </location>
    <ligand>
        <name>ATP</name>
        <dbReference type="ChEBI" id="CHEBI:30616"/>
    </ligand>
</feature>
<proteinExistence type="inferred from homology"/>
<dbReference type="GO" id="GO:0005829">
    <property type="term" value="C:cytosol"/>
    <property type="evidence" value="ECO:0007669"/>
    <property type="project" value="TreeGrafter"/>
</dbReference>
<feature type="binding site" evidence="10">
    <location>
        <position position="215"/>
    </location>
    <ligand>
        <name>ATP</name>
        <dbReference type="ChEBI" id="CHEBI:30616"/>
    </ligand>
</feature>
<dbReference type="CDD" id="cd04241">
    <property type="entry name" value="AAK_FomA-like"/>
    <property type="match status" value="1"/>
</dbReference>
<evidence type="ECO:0000256" key="6">
    <source>
        <dbReference type="ARBA" id="ARBA00022777"/>
    </source>
</evidence>
<sequence>MPITIVLKIGGALITDKEKPFSLKYSVLHRISKELSQAYRRCNKRIIIVHGGGSYGHYVVKEHGDIHSMDSITQVIWFMRELNMIVTDMLNLYGLPALPIDTHAMFLRTENRLHGFKEPLMLMIDKGFVPVLYGDVIFSKQGETEILSGDEIAWYYASLFRPSRLLFATSVDGIFDKDPVNRDAKLIPTLKLSVLNSLYVKGARGIDVTGGMETKLLLGLRYMEKEDMDVYIFNGMKNGNIFRAICSENIYGTRVVR</sequence>
<feature type="binding site" evidence="10">
    <location>
        <position position="57"/>
    </location>
    <ligand>
        <name>substrate</name>
    </ligand>
</feature>
<dbReference type="Gene3D" id="3.40.1160.10">
    <property type="entry name" value="Acetylglutamate kinase-like"/>
    <property type="match status" value="1"/>
</dbReference>
<evidence type="ECO:0000313" key="13">
    <source>
        <dbReference type="EMBL" id="HHP82358.1"/>
    </source>
</evidence>
<dbReference type="SUPFAM" id="SSF53633">
    <property type="entry name" value="Carbamate kinase-like"/>
    <property type="match status" value="1"/>
</dbReference>
<accession>A0A7C5TGW7</accession>
<evidence type="ECO:0000256" key="5">
    <source>
        <dbReference type="ARBA" id="ARBA00022741"/>
    </source>
</evidence>
<evidence type="ECO:0000256" key="2">
    <source>
        <dbReference type="ARBA" id="ARBA00012908"/>
    </source>
</evidence>
<gene>
    <name evidence="13" type="ORF">ENM84_06815</name>
</gene>
<evidence type="ECO:0000256" key="10">
    <source>
        <dbReference type="PIRSR" id="PIRSR016496-1"/>
    </source>
</evidence>
<organism evidence="13">
    <name type="scientific">Ignisphaera aggregans</name>
    <dbReference type="NCBI Taxonomy" id="334771"/>
    <lineage>
        <taxon>Archaea</taxon>
        <taxon>Thermoproteota</taxon>
        <taxon>Thermoprotei</taxon>
        <taxon>Desulfurococcales</taxon>
        <taxon>Desulfurococcaceae</taxon>
        <taxon>Ignisphaera</taxon>
    </lineage>
</organism>
<protein>
    <recommendedName>
        <fullName evidence="3">Isopentenyl phosphate kinase</fullName>
        <ecNumber evidence="2">2.7.4.26</ecNumber>
    </recommendedName>
</protein>
<dbReference type="InterPro" id="IPR036393">
    <property type="entry name" value="AceGlu_kinase-like_sf"/>
</dbReference>
<evidence type="ECO:0000256" key="7">
    <source>
        <dbReference type="ARBA" id="ARBA00022840"/>
    </source>
</evidence>
<feature type="binding site" evidence="10">
    <location>
        <position position="149"/>
    </location>
    <ligand>
        <name>substrate</name>
    </ligand>
</feature>
<keyword evidence="4" id="KW-0808">Transferase</keyword>
<comment type="caution">
    <text evidence="13">The sequence shown here is derived from an EMBL/GenBank/DDBJ whole genome shotgun (WGS) entry which is preliminary data.</text>
</comment>
<dbReference type="PANTHER" id="PTHR43654">
    <property type="entry name" value="GLUTAMATE 5-KINASE"/>
    <property type="match status" value="1"/>
</dbReference>
<feature type="domain" description="Aspartate/glutamate/uridylate kinase" evidence="12">
    <location>
        <begin position="4"/>
        <end position="234"/>
    </location>
</feature>
<dbReference type="PIRSF" id="PIRSF016496">
    <property type="entry name" value="Kin_FomA"/>
    <property type="match status" value="1"/>
</dbReference>
<comment type="similarity">
    <text evidence="1">Belongs to the isopentenyl phosphate kinase family.</text>
</comment>
<keyword evidence="5 10" id="KW-0547">Nucleotide-binding</keyword>
<dbReference type="PANTHER" id="PTHR43654:SF1">
    <property type="entry name" value="ISOPENTENYL PHOSPHATE KINASE"/>
    <property type="match status" value="1"/>
</dbReference>
<keyword evidence="6 13" id="KW-0418">Kinase</keyword>
<evidence type="ECO:0000256" key="1">
    <source>
        <dbReference type="ARBA" id="ARBA00010540"/>
    </source>
</evidence>
<dbReference type="EC" id="2.7.4.26" evidence="2"/>
<name>A0A7C5TGW7_9CREN</name>
<evidence type="ECO:0000256" key="8">
    <source>
        <dbReference type="ARBA" id="ARBA00023229"/>
    </source>
</evidence>
<evidence type="ECO:0000256" key="11">
    <source>
        <dbReference type="PIRSR" id="PIRSR016496-2"/>
    </source>
</evidence>
<evidence type="ECO:0000256" key="4">
    <source>
        <dbReference type="ARBA" id="ARBA00022679"/>
    </source>
</evidence>
<dbReference type="EMBL" id="DRZI01000289">
    <property type="protein sequence ID" value="HHP82358.1"/>
    <property type="molecule type" value="Genomic_DNA"/>
</dbReference>
<dbReference type="GO" id="GO:0005524">
    <property type="term" value="F:ATP binding"/>
    <property type="evidence" value="ECO:0007669"/>
    <property type="project" value="UniProtKB-KW"/>
</dbReference>